<dbReference type="Proteomes" id="UP000295106">
    <property type="component" value="Unassembled WGS sequence"/>
</dbReference>
<dbReference type="AlphaFoldDB" id="A0A4R2M8B4"/>
<gene>
    <name evidence="2" type="ORF">EV684_104272</name>
</gene>
<evidence type="ECO:0000256" key="1">
    <source>
        <dbReference type="SAM" id="SignalP"/>
    </source>
</evidence>
<evidence type="ECO:0000313" key="3">
    <source>
        <dbReference type="Proteomes" id="UP000295106"/>
    </source>
</evidence>
<comment type="caution">
    <text evidence="2">The sequence shown here is derived from an EMBL/GenBank/DDBJ whole genome shotgun (WGS) entry which is preliminary data.</text>
</comment>
<organism evidence="2 3">
    <name type="scientific">Rubrivivax gelatinosus</name>
    <name type="common">Rhodocyclus gelatinosus</name>
    <name type="synonym">Rhodopseudomonas gelatinosa</name>
    <dbReference type="NCBI Taxonomy" id="28068"/>
    <lineage>
        <taxon>Bacteria</taxon>
        <taxon>Pseudomonadati</taxon>
        <taxon>Pseudomonadota</taxon>
        <taxon>Betaproteobacteria</taxon>
        <taxon>Burkholderiales</taxon>
        <taxon>Sphaerotilaceae</taxon>
        <taxon>Rubrivivax</taxon>
    </lineage>
</organism>
<proteinExistence type="predicted"/>
<sequence length="154" mass="16351">MQMFPPSPAAHAVPIARLVCGIAAATGLAGAAAQTPSAAKAPLLRCELRYVSTTMRIEARPVADPYTVAAQDVGTRFRFKAVVLGTPERVDSVSLYTYDMAVENAPVLVHEVVLRPPFPATSTIPGLTGWNHVYSSRLGRELVYGCALGTEAAR</sequence>
<feature type="chain" id="PRO_5020466524" evidence="1">
    <location>
        <begin position="32"/>
        <end position="154"/>
    </location>
</feature>
<dbReference type="EMBL" id="SLXD01000004">
    <property type="protein sequence ID" value="TCP03549.1"/>
    <property type="molecule type" value="Genomic_DNA"/>
</dbReference>
<dbReference type="GeneID" id="99685576"/>
<evidence type="ECO:0000313" key="2">
    <source>
        <dbReference type="EMBL" id="TCP03549.1"/>
    </source>
</evidence>
<keyword evidence="1" id="KW-0732">Signal</keyword>
<protein>
    <submittedName>
        <fullName evidence="2">Uncharacterized protein</fullName>
    </submittedName>
</protein>
<reference evidence="2 3" key="1">
    <citation type="submission" date="2019-03" db="EMBL/GenBank/DDBJ databases">
        <title>Genomic Encyclopedia of Type Strains, Phase IV (KMG-IV): sequencing the most valuable type-strain genomes for metagenomic binning, comparative biology and taxonomic classification.</title>
        <authorList>
            <person name="Goeker M."/>
        </authorList>
    </citation>
    <scope>NUCLEOTIDE SEQUENCE [LARGE SCALE GENOMIC DNA]</scope>
    <source>
        <strain evidence="2 3">DSM 1709</strain>
    </source>
</reference>
<feature type="signal peptide" evidence="1">
    <location>
        <begin position="1"/>
        <end position="31"/>
    </location>
</feature>
<accession>A0A4R2M8B4</accession>
<name>A0A4R2M8B4_RUBGE</name>
<dbReference type="RefSeq" id="WP_242478647.1">
    <property type="nucleotide sequence ID" value="NZ_CP181386.1"/>
</dbReference>